<accession>A0A6G0VSI4</accession>
<reference evidence="1 2" key="1">
    <citation type="submission" date="2019-08" db="EMBL/GenBank/DDBJ databases">
        <title>Whole genome of Aphis craccivora.</title>
        <authorList>
            <person name="Voronova N.V."/>
            <person name="Shulinski R.S."/>
            <person name="Bandarenka Y.V."/>
            <person name="Zhorov D.G."/>
            <person name="Warner D."/>
        </authorList>
    </citation>
    <scope>NUCLEOTIDE SEQUENCE [LARGE SCALE GENOMIC DNA]</scope>
    <source>
        <strain evidence="1">180601</strain>
        <tissue evidence="1">Whole Body</tissue>
    </source>
</reference>
<evidence type="ECO:0000313" key="1">
    <source>
        <dbReference type="EMBL" id="KAF0707664.1"/>
    </source>
</evidence>
<dbReference type="Proteomes" id="UP000478052">
    <property type="component" value="Unassembled WGS sequence"/>
</dbReference>
<feature type="non-terminal residue" evidence="1">
    <location>
        <position position="1"/>
    </location>
</feature>
<name>A0A6G0VSI4_APHCR</name>
<evidence type="ECO:0000313" key="2">
    <source>
        <dbReference type="Proteomes" id="UP000478052"/>
    </source>
</evidence>
<proteinExistence type="predicted"/>
<protein>
    <submittedName>
        <fullName evidence="1">Uncharacterized protein</fullName>
    </submittedName>
</protein>
<feature type="non-terminal residue" evidence="1">
    <location>
        <position position="60"/>
    </location>
</feature>
<gene>
    <name evidence="1" type="ORF">FWK35_00038268</name>
</gene>
<keyword evidence="2" id="KW-1185">Reference proteome</keyword>
<comment type="caution">
    <text evidence="1">The sequence shown here is derived from an EMBL/GenBank/DDBJ whole genome shotgun (WGS) entry which is preliminary data.</text>
</comment>
<sequence length="60" mass="6731">YVKEKVCVPQLLKNLEELKIRNKDAVNAVTPDMIINLSSMAPAYIYTQSTAITVPNLPNR</sequence>
<dbReference type="EMBL" id="VUJU01012445">
    <property type="protein sequence ID" value="KAF0707664.1"/>
    <property type="molecule type" value="Genomic_DNA"/>
</dbReference>
<dbReference type="OrthoDB" id="6571716at2759"/>
<dbReference type="AlphaFoldDB" id="A0A6G0VSI4"/>
<organism evidence="1 2">
    <name type="scientific">Aphis craccivora</name>
    <name type="common">Cowpea aphid</name>
    <dbReference type="NCBI Taxonomy" id="307492"/>
    <lineage>
        <taxon>Eukaryota</taxon>
        <taxon>Metazoa</taxon>
        <taxon>Ecdysozoa</taxon>
        <taxon>Arthropoda</taxon>
        <taxon>Hexapoda</taxon>
        <taxon>Insecta</taxon>
        <taxon>Pterygota</taxon>
        <taxon>Neoptera</taxon>
        <taxon>Paraneoptera</taxon>
        <taxon>Hemiptera</taxon>
        <taxon>Sternorrhyncha</taxon>
        <taxon>Aphidomorpha</taxon>
        <taxon>Aphidoidea</taxon>
        <taxon>Aphididae</taxon>
        <taxon>Aphidini</taxon>
        <taxon>Aphis</taxon>
        <taxon>Aphis</taxon>
    </lineage>
</organism>